<gene>
    <name evidence="1" type="ORF">ATHSA_p10014</name>
</gene>
<keyword evidence="1" id="KW-0614">Plasmid</keyword>
<name>A0A6N4TEG5_9BACT</name>
<accession>A0A6N4TEG5</accession>
<dbReference type="KEGG" id="asac:ATHSA_p10014"/>
<geneLocation type="plasmid" evidence="1 2">
    <name>pATS1</name>
</geneLocation>
<dbReference type="Proteomes" id="UP000463916">
    <property type="component" value="Plasmid pATS1"/>
</dbReference>
<evidence type="ECO:0000313" key="2">
    <source>
        <dbReference type="Proteomes" id="UP000463916"/>
    </source>
</evidence>
<evidence type="ECO:0008006" key="3">
    <source>
        <dbReference type="Google" id="ProtNLM"/>
    </source>
</evidence>
<dbReference type="RefSeq" id="WP_161849020.1">
    <property type="nucleotide sequence ID" value="NZ_AP019552.1"/>
</dbReference>
<dbReference type="AlphaFoldDB" id="A0A6N4TEG5"/>
<sequence length="64" mass="6641">MGKRTGSFLLAFGLILLMLILSGCMKPLYSVSGYVTDVNGNGIGGVTISFSDGLPSVITSSLRN</sequence>
<dbReference type="EMBL" id="AP019552">
    <property type="protein sequence ID" value="BBJ29061.1"/>
    <property type="molecule type" value="Genomic_DNA"/>
</dbReference>
<organism evidence="1 2">
    <name type="scientific">Athalassotoga saccharophila</name>
    <dbReference type="NCBI Taxonomy" id="1441386"/>
    <lineage>
        <taxon>Bacteria</taxon>
        <taxon>Thermotogati</taxon>
        <taxon>Thermotogota</taxon>
        <taxon>Thermotogae</taxon>
        <taxon>Mesoaciditogales</taxon>
        <taxon>Mesoaciditogaceae</taxon>
        <taxon>Athalassotoga</taxon>
    </lineage>
</organism>
<evidence type="ECO:0000313" key="1">
    <source>
        <dbReference type="EMBL" id="BBJ29061.1"/>
    </source>
</evidence>
<protein>
    <recommendedName>
        <fullName evidence="3">Carboxypeptidase regulatory-like domain-containing protein</fullName>
    </recommendedName>
</protein>
<keyword evidence="2" id="KW-1185">Reference proteome</keyword>
<proteinExistence type="predicted"/>
<dbReference type="PROSITE" id="PS51257">
    <property type="entry name" value="PROKAR_LIPOPROTEIN"/>
    <property type="match status" value="1"/>
</dbReference>
<reference evidence="2" key="1">
    <citation type="submission" date="2019-04" db="EMBL/GenBank/DDBJ databases">
        <title>NAS-01 Genome Sequencing.</title>
        <authorList>
            <person name="Kato S."/>
            <person name="Itoh T."/>
            <person name="Ohkuma M."/>
        </authorList>
    </citation>
    <scope>NUCLEOTIDE SEQUENCE [LARGE SCALE GENOMIC DNA]</scope>
    <source>
        <strain evidence="2">NAS-01</strain>
        <plasmid evidence="2">pATS1</plasmid>
    </source>
</reference>